<dbReference type="EMBL" id="JACIJF010000044">
    <property type="protein sequence ID" value="MBB5713095.1"/>
    <property type="molecule type" value="Genomic_DNA"/>
</dbReference>
<dbReference type="SUPFAM" id="SSF47729">
    <property type="entry name" value="IHF-like DNA-binding proteins"/>
    <property type="match status" value="1"/>
</dbReference>
<keyword evidence="6" id="KW-1185">Reference proteome</keyword>
<comment type="similarity">
    <text evidence="1 4">Belongs to the bacterial histone-like protein family.</text>
</comment>
<evidence type="ECO:0000313" key="5">
    <source>
        <dbReference type="EMBL" id="MBB5713095.1"/>
    </source>
</evidence>
<name>A0A840YTV7_9SPHN</name>
<dbReference type="Gene3D" id="4.10.520.10">
    <property type="entry name" value="IHF-like DNA-binding proteins"/>
    <property type="match status" value="1"/>
</dbReference>
<evidence type="ECO:0000256" key="3">
    <source>
        <dbReference type="ARBA" id="ARBA00023125"/>
    </source>
</evidence>
<dbReference type="Pfam" id="PF00216">
    <property type="entry name" value="Bac_DNA_binding"/>
    <property type="match status" value="1"/>
</dbReference>
<dbReference type="GO" id="GO:0003677">
    <property type="term" value="F:DNA binding"/>
    <property type="evidence" value="ECO:0007669"/>
    <property type="project" value="UniProtKB-KW"/>
</dbReference>
<evidence type="ECO:0000256" key="2">
    <source>
        <dbReference type="ARBA" id="ARBA00023067"/>
    </source>
</evidence>
<accession>A0A840YTV7</accession>
<evidence type="ECO:0000256" key="1">
    <source>
        <dbReference type="ARBA" id="ARBA00010529"/>
    </source>
</evidence>
<dbReference type="PRINTS" id="PR01727">
    <property type="entry name" value="DNABINDINGHU"/>
</dbReference>
<dbReference type="Proteomes" id="UP000527143">
    <property type="component" value="Unassembled WGS sequence"/>
</dbReference>
<gene>
    <name evidence="5" type="ORF">FHT02_004358</name>
</gene>
<evidence type="ECO:0000313" key="6">
    <source>
        <dbReference type="Proteomes" id="UP000527143"/>
    </source>
</evidence>
<dbReference type="AlphaFoldDB" id="A0A840YTV7"/>
<keyword evidence="2" id="KW-0226">DNA condensation</keyword>
<dbReference type="GO" id="GO:0005829">
    <property type="term" value="C:cytosol"/>
    <property type="evidence" value="ECO:0007669"/>
    <property type="project" value="TreeGrafter"/>
</dbReference>
<dbReference type="PANTHER" id="PTHR33175:SF3">
    <property type="entry name" value="DNA-BINDING PROTEIN HU-BETA"/>
    <property type="match status" value="1"/>
</dbReference>
<evidence type="ECO:0000256" key="4">
    <source>
        <dbReference type="RuleBase" id="RU003939"/>
    </source>
</evidence>
<dbReference type="InterPro" id="IPR010992">
    <property type="entry name" value="IHF-like_DNA-bd_dom_sf"/>
</dbReference>
<dbReference type="GO" id="GO:0030261">
    <property type="term" value="P:chromosome condensation"/>
    <property type="evidence" value="ECO:0007669"/>
    <property type="project" value="UniProtKB-KW"/>
</dbReference>
<comment type="caution">
    <text evidence="5">The sequence shown here is derived from an EMBL/GenBank/DDBJ whole genome shotgun (WGS) entry which is preliminary data.</text>
</comment>
<dbReference type="PANTHER" id="PTHR33175">
    <property type="entry name" value="DNA-BINDING PROTEIN HU"/>
    <property type="match status" value="1"/>
</dbReference>
<dbReference type="InterPro" id="IPR000119">
    <property type="entry name" value="Hist_DNA-bd"/>
</dbReference>
<reference evidence="5 6" key="1">
    <citation type="submission" date="2020-08" db="EMBL/GenBank/DDBJ databases">
        <title>Genomic Encyclopedia of Type Strains, Phase IV (KMG-IV): sequencing the most valuable type-strain genomes for metagenomic binning, comparative biology and taxonomic classification.</title>
        <authorList>
            <person name="Goeker M."/>
        </authorList>
    </citation>
    <scope>NUCLEOTIDE SEQUENCE [LARGE SCALE GENOMIC DNA]</scope>
    <source>
        <strain evidence="5 6">DSM 26736</strain>
    </source>
</reference>
<protein>
    <submittedName>
        <fullName evidence="5">DNA-binding protein HU-beta</fullName>
    </submittedName>
</protein>
<dbReference type="GO" id="GO:0030527">
    <property type="term" value="F:structural constituent of chromatin"/>
    <property type="evidence" value="ECO:0007669"/>
    <property type="project" value="InterPro"/>
</dbReference>
<proteinExistence type="inferred from homology"/>
<dbReference type="SMART" id="SM00411">
    <property type="entry name" value="BHL"/>
    <property type="match status" value="1"/>
</dbReference>
<keyword evidence="3 5" id="KW-0238">DNA-binding</keyword>
<organism evidence="5 6">
    <name type="scientific">Sphingomonas xinjiangensis</name>
    <dbReference type="NCBI Taxonomy" id="643568"/>
    <lineage>
        <taxon>Bacteria</taxon>
        <taxon>Pseudomonadati</taxon>
        <taxon>Pseudomonadota</taxon>
        <taxon>Alphaproteobacteria</taxon>
        <taxon>Sphingomonadales</taxon>
        <taxon>Sphingomonadaceae</taxon>
        <taxon>Sphingomonas</taxon>
    </lineage>
</organism>
<sequence>MLRTWAMPDQIASAAAKGQDVAIQGFGKFSVKHRPERQGRNPSTGAAMTITAGKKMTSTVAKGLKDKL</sequence>
<dbReference type="PROSITE" id="PS00045">
    <property type="entry name" value="HISTONE_LIKE"/>
    <property type="match status" value="1"/>
</dbReference>
<dbReference type="InterPro" id="IPR020816">
    <property type="entry name" value="Histone-like_DNA-bd_CS"/>
</dbReference>